<accession>A0A2N9IDT3</accession>
<proteinExistence type="predicted"/>
<organism evidence="2">
    <name type="scientific">Fagus sylvatica</name>
    <name type="common">Beechnut</name>
    <dbReference type="NCBI Taxonomy" id="28930"/>
    <lineage>
        <taxon>Eukaryota</taxon>
        <taxon>Viridiplantae</taxon>
        <taxon>Streptophyta</taxon>
        <taxon>Embryophyta</taxon>
        <taxon>Tracheophyta</taxon>
        <taxon>Spermatophyta</taxon>
        <taxon>Magnoliopsida</taxon>
        <taxon>eudicotyledons</taxon>
        <taxon>Gunneridae</taxon>
        <taxon>Pentapetalae</taxon>
        <taxon>rosids</taxon>
        <taxon>fabids</taxon>
        <taxon>Fagales</taxon>
        <taxon>Fagaceae</taxon>
        <taxon>Fagus</taxon>
    </lineage>
</organism>
<sequence length="173" mass="20518">MEFPDDGGLVFCQSVIYGFGYDETRDDYKVMRLVQLFAGEDDSWRSEVKVYSLKNDSWKRVPDWRSEEYRLVPQPDFSDKNFHMNVGVLGRCLTILCIHNKVRLDVWAMKEYGVKESWTKLNSVQPFEYIRPVAYSKSGEEVQLEKNKCLAWYDIKNSKRIKQYEDSRCTRLV</sequence>
<protein>
    <recommendedName>
        <fullName evidence="1">F-box associated beta-propeller type 1 domain-containing protein</fullName>
    </recommendedName>
</protein>
<dbReference type="AlphaFoldDB" id="A0A2N9IDT3"/>
<dbReference type="InterPro" id="IPR006527">
    <property type="entry name" value="F-box-assoc_dom_typ1"/>
</dbReference>
<name>A0A2N9IDT3_FAGSY</name>
<reference evidence="2" key="1">
    <citation type="submission" date="2018-02" db="EMBL/GenBank/DDBJ databases">
        <authorList>
            <person name="Cohen D.B."/>
            <person name="Kent A.D."/>
        </authorList>
    </citation>
    <scope>NUCLEOTIDE SEQUENCE</scope>
</reference>
<evidence type="ECO:0000313" key="2">
    <source>
        <dbReference type="EMBL" id="SPD22284.1"/>
    </source>
</evidence>
<gene>
    <name evidence="2" type="ORF">FSB_LOCUS50166</name>
</gene>
<evidence type="ECO:0000259" key="1">
    <source>
        <dbReference type="Pfam" id="PF07734"/>
    </source>
</evidence>
<dbReference type="EMBL" id="OIVN01005401">
    <property type="protein sequence ID" value="SPD22284.1"/>
    <property type="molecule type" value="Genomic_DNA"/>
</dbReference>
<dbReference type="Pfam" id="PF07734">
    <property type="entry name" value="FBA_1"/>
    <property type="match status" value="1"/>
</dbReference>
<feature type="domain" description="F-box associated beta-propeller type 1" evidence="1">
    <location>
        <begin position="14"/>
        <end position="63"/>
    </location>
</feature>